<name>A0A377M0E1_ENTCL</name>
<proteinExistence type="predicted"/>
<dbReference type="EMBL" id="UGJB01000004">
    <property type="protein sequence ID" value="STQ11884.1"/>
    <property type="molecule type" value="Genomic_DNA"/>
</dbReference>
<sequence>MKENNLFKDVVVVADDFTGANDAGVSLALRGKKVSVAFHTPFTQPVDALVINTDSRALRAAEAAEKVAVLGADLADAHWLIKKIDSTLRAM</sequence>
<organism evidence="2 3">
    <name type="scientific">Enterobacter cloacae</name>
    <dbReference type="NCBI Taxonomy" id="550"/>
    <lineage>
        <taxon>Bacteria</taxon>
        <taxon>Pseudomonadati</taxon>
        <taxon>Pseudomonadota</taxon>
        <taxon>Gammaproteobacteria</taxon>
        <taxon>Enterobacterales</taxon>
        <taxon>Enterobacteriaceae</taxon>
        <taxon>Enterobacter</taxon>
        <taxon>Enterobacter cloacae complex</taxon>
    </lineage>
</organism>
<evidence type="ECO:0000313" key="3">
    <source>
        <dbReference type="Proteomes" id="UP000255106"/>
    </source>
</evidence>
<dbReference type="Proteomes" id="UP000255106">
    <property type="component" value="Unassembled WGS sequence"/>
</dbReference>
<dbReference type="InterPro" id="IPR010737">
    <property type="entry name" value="4-carb_acid_sugar_kinase_N"/>
</dbReference>
<dbReference type="InterPro" id="IPR037051">
    <property type="entry name" value="4-carb_acid_sugar_kinase_N_sf"/>
</dbReference>
<evidence type="ECO:0000259" key="1">
    <source>
        <dbReference type="Pfam" id="PF07005"/>
    </source>
</evidence>
<gene>
    <name evidence="2" type="ORF">NCTC10005_04665</name>
</gene>
<dbReference type="SUPFAM" id="SSF142764">
    <property type="entry name" value="YgbK-like"/>
    <property type="match status" value="1"/>
</dbReference>
<evidence type="ECO:0000313" key="2">
    <source>
        <dbReference type="EMBL" id="STQ11884.1"/>
    </source>
</evidence>
<dbReference type="Pfam" id="PF07005">
    <property type="entry name" value="SBD_N"/>
    <property type="match status" value="1"/>
</dbReference>
<dbReference type="AlphaFoldDB" id="A0A377M0E1"/>
<feature type="domain" description="Four-carbon acid sugar kinase N-terminal" evidence="1">
    <location>
        <begin position="11"/>
        <end position="89"/>
    </location>
</feature>
<accession>A0A377M0E1</accession>
<reference evidence="2 3" key="1">
    <citation type="submission" date="2018-06" db="EMBL/GenBank/DDBJ databases">
        <authorList>
            <consortium name="Pathogen Informatics"/>
            <person name="Doyle S."/>
        </authorList>
    </citation>
    <scope>NUCLEOTIDE SEQUENCE [LARGE SCALE GENOMIC DNA]</scope>
    <source>
        <strain evidence="2 3">NCTC10005</strain>
    </source>
</reference>
<dbReference type="Gene3D" id="3.40.50.10840">
    <property type="entry name" value="Putative sugar-binding, N-terminal domain"/>
    <property type="match status" value="1"/>
</dbReference>
<protein>
    <submittedName>
        <fullName evidence="2">Type III effector Hrp-dependent outer protein</fullName>
    </submittedName>
</protein>